<evidence type="ECO:0000313" key="3">
    <source>
        <dbReference type="Proteomes" id="UP000782312"/>
    </source>
</evidence>
<dbReference type="GO" id="GO:0016783">
    <property type="term" value="F:sulfurtransferase activity"/>
    <property type="evidence" value="ECO:0007669"/>
    <property type="project" value="InterPro"/>
</dbReference>
<evidence type="ECO:0000313" key="2">
    <source>
        <dbReference type="EMBL" id="MBI3128134.1"/>
    </source>
</evidence>
<dbReference type="SUPFAM" id="SSF52402">
    <property type="entry name" value="Adenine nucleotide alpha hydrolases-like"/>
    <property type="match status" value="1"/>
</dbReference>
<organism evidence="2 3">
    <name type="scientific">Tectimicrobiota bacterium</name>
    <dbReference type="NCBI Taxonomy" id="2528274"/>
    <lineage>
        <taxon>Bacteria</taxon>
        <taxon>Pseudomonadati</taxon>
        <taxon>Nitrospinota/Tectimicrobiota group</taxon>
        <taxon>Candidatus Tectimicrobiota</taxon>
    </lineage>
</organism>
<keyword evidence="2" id="KW-0808">Transferase</keyword>
<dbReference type="AlphaFoldDB" id="A0A932I2R7"/>
<dbReference type="EMBL" id="JACPUR010000024">
    <property type="protein sequence ID" value="MBI3128134.1"/>
    <property type="molecule type" value="Genomic_DNA"/>
</dbReference>
<dbReference type="InterPro" id="IPR052188">
    <property type="entry name" value="Ni-pincer_cofactor_biosynth"/>
</dbReference>
<dbReference type="PANTHER" id="PTHR43169:SF2">
    <property type="entry name" value="NAD_GMP SYNTHASE DOMAIN-CONTAINING PROTEIN"/>
    <property type="match status" value="1"/>
</dbReference>
<dbReference type="InterPro" id="IPR014729">
    <property type="entry name" value="Rossmann-like_a/b/a_fold"/>
</dbReference>
<sequence length="275" mass="30368">MEEKTRRLEGILREAGGVLVAFSAGADSTLLACVAHRVLGPRALAVTGRSVTLARAELEESAELARRIGIRHRIVDTEEISDPSFGNNPPNRCYFCKDELYGVLRRVADEEGLPVIADGSNADDLGDHRPGMRAAREREVRSPLMEAGFTKAEIRHLSRELGLPTWDKPAQACLSSRFPYGDRITPEKIAQVERAEASLRELGFRQLRVRHHGTIARIEIPREEIPALFARGLAEEAARRVKAAGFTYVALDLEGFRSGSMNEVLRGRNGLPVLP</sequence>
<dbReference type="NCBIfam" id="TIGR00268">
    <property type="entry name" value="ATP-dependent sacrificial sulfur transferase LarE"/>
    <property type="match status" value="1"/>
</dbReference>
<comment type="caution">
    <text evidence="2">The sequence shown here is derived from an EMBL/GenBank/DDBJ whole genome shotgun (WGS) entry which is preliminary data.</text>
</comment>
<proteinExistence type="predicted"/>
<protein>
    <submittedName>
        <fullName evidence="2">ATP-dependent sacrificial sulfur transferase LarE</fullName>
    </submittedName>
</protein>
<dbReference type="CDD" id="cd01990">
    <property type="entry name" value="LarE-like"/>
    <property type="match status" value="1"/>
</dbReference>
<feature type="active site" description="Nucleophile and sulfur donor" evidence="1">
    <location>
        <position position="173"/>
    </location>
</feature>
<dbReference type="InterPro" id="IPR005232">
    <property type="entry name" value="LarE"/>
</dbReference>
<dbReference type="Gene3D" id="3.40.50.620">
    <property type="entry name" value="HUPs"/>
    <property type="match status" value="1"/>
</dbReference>
<reference evidence="2" key="1">
    <citation type="submission" date="2020-07" db="EMBL/GenBank/DDBJ databases">
        <title>Huge and variable diversity of episymbiotic CPR bacteria and DPANN archaea in groundwater ecosystems.</title>
        <authorList>
            <person name="He C.Y."/>
            <person name="Keren R."/>
            <person name="Whittaker M."/>
            <person name="Farag I.F."/>
            <person name="Doudna J."/>
            <person name="Cate J.H.D."/>
            <person name="Banfield J.F."/>
        </authorList>
    </citation>
    <scope>NUCLEOTIDE SEQUENCE</scope>
    <source>
        <strain evidence="2">NC_groundwater_763_Ag_S-0.2um_68_21</strain>
    </source>
</reference>
<dbReference type="PIRSF" id="PIRSF006661">
    <property type="entry name" value="PP-lp_UCP006661"/>
    <property type="match status" value="1"/>
</dbReference>
<evidence type="ECO:0000256" key="1">
    <source>
        <dbReference type="PIRSR" id="PIRSR006661-1"/>
    </source>
</evidence>
<dbReference type="PANTHER" id="PTHR43169">
    <property type="entry name" value="EXSB FAMILY PROTEIN"/>
    <property type="match status" value="1"/>
</dbReference>
<gene>
    <name evidence="2" type="primary">larE</name>
    <name evidence="2" type="ORF">HYZ11_11065</name>
</gene>
<name>A0A932I2R7_UNCTE</name>
<accession>A0A932I2R7</accession>
<dbReference type="Proteomes" id="UP000782312">
    <property type="component" value="Unassembled WGS sequence"/>
</dbReference>